<dbReference type="AlphaFoldDB" id="A0AAN7TLQ4"/>
<feature type="transmembrane region" description="Helical" evidence="7">
    <location>
        <begin position="187"/>
        <end position="210"/>
    </location>
</feature>
<dbReference type="Pfam" id="PF20684">
    <property type="entry name" value="Fung_rhodopsin"/>
    <property type="match status" value="1"/>
</dbReference>
<gene>
    <name evidence="9" type="ORF">LTR62_002533</name>
</gene>
<feature type="transmembrane region" description="Helical" evidence="7">
    <location>
        <begin position="108"/>
        <end position="130"/>
    </location>
</feature>
<protein>
    <recommendedName>
        <fullName evidence="8">Rhodopsin domain-containing protein</fullName>
    </recommendedName>
</protein>
<evidence type="ECO:0000256" key="6">
    <source>
        <dbReference type="SAM" id="MobiDB-lite"/>
    </source>
</evidence>
<evidence type="ECO:0000256" key="1">
    <source>
        <dbReference type="ARBA" id="ARBA00004141"/>
    </source>
</evidence>
<evidence type="ECO:0000256" key="4">
    <source>
        <dbReference type="ARBA" id="ARBA00023136"/>
    </source>
</evidence>
<evidence type="ECO:0000256" key="5">
    <source>
        <dbReference type="ARBA" id="ARBA00038359"/>
    </source>
</evidence>
<dbReference type="InterPro" id="IPR052337">
    <property type="entry name" value="SAT4-like"/>
</dbReference>
<proteinExistence type="inferred from homology"/>
<keyword evidence="2 7" id="KW-0812">Transmembrane</keyword>
<dbReference type="InterPro" id="IPR049326">
    <property type="entry name" value="Rhodopsin_dom_fungi"/>
</dbReference>
<evidence type="ECO:0000256" key="2">
    <source>
        <dbReference type="ARBA" id="ARBA00022692"/>
    </source>
</evidence>
<dbReference type="GO" id="GO:0016020">
    <property type="term" value="C:membrane"/>
    <property type="evidence" value="ECO:0007669"/>
    <property type="project" value="UniProtKB-SubCell"/>
</dbReference>
<feature type="domain" description="Rhodopsin" evidence="8">
    <location>
        <begin position="50"/>
        <end position="289"/>
    </location>
</feature>
<dbReference type="EMBL" id="JAVRRL010000018">
    <property type="protein sequence ID" value="KAK5114282.1"/>
    <property type="molecule type" value="Genomic_DNA"/>
</dbReference>
<feature type="transmembrane region" description="Helical" evidence="7">
    <location>
        <begin position="222"/>
        <end position="244"/>
    </location>
</feature>
<evidence type="ECO:0000256" key="3">
    <source>
        <dbReference type="ARBA" id="ARBA00022989"/>
    </source>
</evidence>
<dbReference type="Proteomes" id="UP001310890">
    <property type="component" value="Unassembled WGS sequence"/>
</dbReference>
<comment type="caution">
    <text evidence="9">The sequence shown here is derived from an EMBL/GenBank/DDBJ whole genome shotgun (WGS) entry which is preliminary data.</text>
</comment>
<accession>A0AAN7TLQ4</accession>
<name>A0AAN7TLQ4_9PEZI</name>
<keyword evidence="3 7" id="KW-1133">Transmembrane helix</keyword>
<evidence type="ECO:0000313" key="9">
    <source>
        <dbReference type="EMBL" id="KAK5114282.1"/>
    </source>
</evidence>
<feature type="region of interest" description="Disordered" evidence="6">
    <location>
        <begin position="363"/>
        <end position="385"/>
    </location>
</feature>
<comment type="similarity">
    <text evidence="5">Belongs to the SAT4 family.</text>
</comment>
<evidence type="ECO:0000259" key="8">
    <source>
        <dbReference type="Pfam" id="PF20684"/>
    </source>
</evidence>
<evidence type="ECO:0000256" key="7">
    <source>
        <dbReference type="SAM" id="Phobius"/>
    </source>
</evidence>
<dbReference type="PANTHER" id="PTHR33048">
    <property type="entry name" value="PTH11-LIKE INTEGRAL MEMBRANE PROTEIN (AFU_ORTHOLOGUE AFUA_5G11245)"/>
    <property type="match status" value="1"/>
</dbReference>
<comment type="subcellular location">
    <subcellularLocation>
        <location evidence="1">Membrane</location>
        <topology evidence="1">Multi-pass membrane protein</topology>
    </subcellularLocation>
</comment>
<feature type="transmembrane region" description="Helical" evidence="7">
    <location>
        <begin position="32"/>
        <end position="54"/>
    </location>
</feature>
<feature type="transmembrane region" description="Helical" evidence="7">
    <location>
        <begin position="142"/>
        <end position="164"/>
    </location>
</feature>
<evidence type="ECO:0000313" key="10">
    <source>
        <dbReference type="Proteomes" id="UP001310890"/>
    </source>
</evidence>
<sequence>MATAATPAVPTTDAYINPAGFSTPGLENHGSAVWLALVIMVTISGLMVAARVSIRASSRQMGSDDWAILAALGSCLIQTSLWAMSVRTGYGSDYLKLSISQRQTFNKYWFLGAIWYPITLGLFKTSVILLNKRIFVQQKFQIACWVTLVVNSCWCLGNTLGWIFQCLPVQSMWGMAVGHCWDTEGEYISLVTWDVATDLWIMGMAVPMIWQLRLDSRQKMGLLGIFLLGTVVVIFSIMSCSAVMTSVQYENLHGHKKNKYGFALANLFQVLESNMGIIGACLPVLRIPAKQYLPRLFGGSKDSGRQSSPYYESGDSFTDRYVLQKVSSDRPKDSGWHNVSVSGGDLFRSSARRKSDELGIIEESAEMAGKSPSIPAWSNGSMSPFPHAIRKESKVEISVGHG</sequence>
<keyword evidence="4 7" id="KW-0472">Membrane</keyword>
<organism evidence="9 10">
    <name type="scientific">Meristemomyces frigidus</name>
    <dbReference type="NCBI Taxonomy" id="1508187"/>
    <lineage>
        <taxon>Eukaryota</taxon>
        <taxon>Fungi</taxon>
        <taxon>Dikarya</taxon>
        <taxon>Ascomycota</taxon>
        <taxon>Pezizomycotina</taxon>
        <taxon>Dothideomycetes</taxon>
        <taxon>Dothideomycetidae</taxon>
        <taxon>Mycosphaerellales</taxon>
        <taxon>Teratosphaeriaceae</taxon>
        <taxon>Meristemomyces</taxon>
    </lineage>
</organism>
<feature type="transmembrane region" description="Helical" evidence="7">
    <location>
        <begin position="264"/>
        <end position="285"/>
    </location>
</feature>
<reference evidence="9" key="1">
    <citation type="submission" date="2023-08" db="EMBL/GenBank/DDBJ databases">
        <title>Black Yeasts Isolated from many extreme environments.</title>
        <authorList>
            <person name="Coleine C."/>
            <person name="Stajich J.E."/>
            <person name="Selbmann L."/>
        </authorList>
    </citation>
    <scope>NUCLEOTIDE SEQUENCE</scope>
    <source>
        <strain evidence="9">CCFEE 5401</strain>
    </source>
</reference>
<feature type="transmembrane region" description="Helical" evidence="7">
    <location>
        <begin position="66"/>
        <end position="88"/>
    </location>
</feature>
<dbReference type="PANTHER" id="PTHR33048:SF47">
    <property type="entry name" value="INTEGRAL MEMBRANE PROTEIN-RELATED"/>
    <property type="match status" value="1"/>
</dbReference>